<dbReference type="PANTHER" id="PTHR24012">
    <property type="entry name" value="RNA BINDING PROTEIN"/>
    <property type="match status" value="1"/>
</dbReference>
<dbReference type="SMART" id="SM00360">
    <property type="entry name" value="RRM"/>
    <property type="match status" value="4"/>
</dbReference>
<comment type="similarity">
    <text evidence="1 5">Belongs to the polyadenylate-binding protein type-1 family.</text>
</comment>
<sequence>MSATPVAIVPKQGNVNSTSLYVGDLHPEVNEALLFEIFNAVGPVASIRVCRDNITRRSLGYAYVNFHNFLDAERALDTMNYADIKEQPCRIMWSQRDPAQRKSGLGNVFIKNLSKEIDNKALYDTFSAFGNILSCKIVENEVCESLGYGFVHYESDESAENAIEKVNGMLLAGKKVFVGPFIARKERQDGDEAPKIKFTNVFVKNFPTTWDSDKLREVFADFGTVTSAVANVNTDGTSAGSGFVCFDNYEAAAKSVEAMNEKVIEEKALYCGRAQKKSEREAELRAKFDALKLERAQKYHGVNLYVKNLDDTLSEERVRTEFAPFGTITSLKIMHDDKGVSKGFGFVCFETAEEATKAVTEMNGRMLLSKPLYVALAQRKEDRKLQLQNQYAVRANGMVRGPAGMQPQLYPAGGPMFYTGPGVGVVPNGQMVGGRRWTPPAGNVNVRGGYAQMPPPGYMGPGVNMQNVPQQQQQRNGNNNRNNNGRPQNGQQPRMPLQQNTRAGVNQYRQSQGAIKQIVNPVPAVSPVFPGQEPLTASMLAEASAVQQKQLLGERLYPLIAATHTELAGKITGMLLEMDNSELLHLLETPDALSLKVKEAVLVLETHQQQLSDARTTDENSHADVPTVAA</sequence>
<evidence type="ECO:0000256" key="7">
    <source>
        <dbReference type="SAM" id="MobiDB-lite"/>
    </source>
</evidence>
<evidence type="ECO:0000313" key="11">
    <source>
        <dbReference type="Proteomes" id="UP000054560"/>
    </source>
</evidence>
<dbReference type="InterPro" id="IPR012677">
    <property type="entry name" value="Nucleotide-bd_a/b_plait_sf"/>
</dbReference>
<dbReference type="OrthoDB" id="19742at2759"/>
<dbReference type="Pfam" id="PF00658">
    <property type="entry name" value="MLLE"/>
    <property type="match status" value="1"/>
</dbReference>
<evidence type="ECO:0000256" key="1">
    <source>
        <dbReference type="ARBA" id="ARBA00008557"/>
    </source>
</evidence>
<feature type="coiled-coil region" evidence="6">
    <location>
        <begin position="246"/>
        <end position="294"/>
    </location>
</feature>
<dbReference type="SMART" id="SM00517">
    <property type="entry name" value="PolyA"/>
    <property type="match status" value="1"/>
</dbReference>
<keyword evidence="2" id="KW-0677">Repeat</keyword>
<dbReference type="EMBL" id="KQ242423">
    <property type="protein sequence ID" value="KNC78792.1"/>
    <property type="molecule type" value="Genomic_DNA"/>
</dbReference>
<organism evidence="10 11">
    <name type="scientific">Sphaeroforma arctica JP610</name>
    <dbReference type="NCBI Taxonomy" id="667725"/>
    <lineage>
        <taxon>Eukaryota</taxon>
        <taxon>Ichthyosporea</taxon>
        <taxon>Ichthyophonida</taxon>
        <taxon>Sphaeroforma</taxon>
    </lineage>
</organism>
<dbReference type="CDD" id="cd12381">
    <property type="entry name" value="RRM4_I_PABPs"/>
    <property type="match status" value="1"/>
</dbReference>
<dbReference type="InterPro" id="IPR035979">
    <property type="entry name" value="RBD_domain_sf"/>
</dbReference>
<proteinExistence type="inferred from homology"/>
<dbReference type="GeneID" id="25909286"/>
<dbReference type="FunFam" id="3.30.70.330:FF:000003">
    <property type="entry name" value="Polyadenylate-binding protein"/>
    <property type="match status" value="1"/>
</dbReference>
<keyword evidence="5" id="KW-0963">Cytoplasm</keyword>
<dbReference type="CDD" id="cd12379">
    <property type="entry name" value="RRM2_I_PABPs"/>
    <property type="match status" value="1"/>
</dbReference>
<dbReference type="PROSITE" id="PS51309">
    <property type="entry name" value="PABC"/>
    <property type="match status" value="1"/>
</dbReference>
<evidence type="ECO:0000259" key="9">
    <source>
        <dbReference type="PROSITE" id="PS51309"/>
    </source>
</evidence>
<comment type="subcellular location">
    <subcellularLocation>
        <location evidence="5">Cytoplasm</location>
    </subcellularLocation>
</comment>
<dbReference type="InterPro" id="IPR034364">
    <property type="entry name" value="PABP_RRM1"/>
</dbReference>
<dbReference type="InterPro" id="IPR002004">
    <property type="entry name" value="PABP_HYD_C"/>
</dbReference>
<dbReference type="AlphaFoldDB" id="A0A0L0FPR3"/>
<dbReference type="SUPFAM" id="SSF54928">
    <property type="entry name" value="RNA-binding domain, RBD"/>
    <property type="match status" value="2"/>
</dbReference>
<evidence type="ECO:0000256" key="2">
    <source>
        <dbReference type="ARBA" id="ARBA00022737"/>
    </source>
</evidence>
<feature type="region of interest" description="Disordered" evidence="7">
    <location>
        <begin position="449"/>
        <end position="504"/>
    </location>
</feature>
<evidence type="ECO:0000256" key="5">
    <source>
        <dbReference type="RuleBase" id="RU362004"/>
    </source>
</evidence>
<gene>
    <name evidence="10" type="ORF">SARC_08782</name>
</gene>
<dbReference type="eggNOG" id="KOG0123">
    <property type="taxonomic scope" value="Eukaryota"/>
</dbReference>
<dbReference type="GO" id="GO:0003723">
    <property type="term" value="F:RNA binding"/>
    <property type="evidence" value="ECO:0007669"/>
    <property type="project" value="UniProtKB-UniRule"/>
</dbReference>
<keyword evidence="3 4" id="KW-0694">RNA-binding</keyword>
<reference evidence="10 11" key="1">
    <citation type="submission" date="2011-02" db="EMBL/GenBank/DDBJ databases">
        <title>The Genome Sequence of Sphaeroforma arctica JP610.</title>
        <authorList>
            <consortium name="The Broad Institute Genome Sequencing Platform"/>
            <person name="Russ C."/>
            <person name="Cuomo C."/>
            <person name="Young S.K."/>
            <person name="Zeng Q."/>
            <person name="Gargeya S."/>
            <person name="Alvarado L."/>
            <person name="Berlin A."/>
            <person name="Chapman S.B."/>
            <person name="Chen Z."/>
            <person name="Freedman E."/>
            <person name="Gellesch M."/>
            <person name="Goldberg J."/>
            <person name="Griggs A."/>
            <person name="Gujja S."/>
            <person name="Heilman E."/>
            <person name="Heiman D."/>
            <person name="Howarth C."/>
            <person name="Mehta T."/>
            <person name="Neiman D."/>
            <person name="Pearson M."/>
            <person name="Roberts A."/>
            <person name="Saif S."/>
            <person name="Shea T."/>
            <person name="Shenoy N."/>
            <person name="Sisk P."/>
            <person name="Stolte C."/>
            <person name="Sykes S."/>
            <person name="White J."/>
            <person name="Yandava C."/>
            <person name="Burger G."/>
            <person name="Gray M.W."/>
            <person name="Holland P.W.H."/>
            <person name="King N."/>
            <person name="Lang F.B.F."/>
            <person name="Roger A.J."/>
            <person name="Ruiz-Trillo I."/>
            <person name="Haas B."/>
            <person name="Nusbaum C."/>
            <person name="Birren B."/>
        </authorList>
    </citation>
    <scope>NUCLEOTIDE SEQUENCE [LARGE SCALE GENOMIC DNA]</scope>
    <source>
        <strain evidence="10 11">JP610</strain>
    </source>
</reference>
<comment type="function">
    <text evidence="5">Binds the poly(A) tail of mRNA.</text>
</comment>
<dbReference type="PROSITE" id="PS50102">
    <property type="entry name" value="RRM"/>
    <property type="match status" value="4"/>
</dbReference>
<dbReference type="InterPro" id="IPR036053">
    <property type="entry name" value="PABP-dom"/>
</dbReference>
<feature type="domain" description="PABC" evidence="9">
    <location>
        <begin position="532"/>
        <end position="609"/>
    </location>
</feature>
<evidence type="ECO:0000256" key="6">
    <source>
        <dbReference type="SAM" id="Coils"/>
    </source>
</evidence>
<dbReference type="Proteomes" id="UP000054560">
    <property type="component" value="Unassembled WGS sequence"/>
</dbReference>
<accession>A0A0L0FPR3</accession>
<dbReference type="InterPro" id="IPR045305">
    <property type="entry name" value="RRM2_I_PABPs"/>
</dbReference>
<dbReference type="Gene3D" id="1.10.1900.10">
    <property type="entry name" value="c-terminal domain of poly(a) binding protein"/>
    <property type="match status" value="1"/>
</dbReference>
<feature type="region of interest" description="Disordered" evidence="7">
    <location>
        <begin position="609"/>
        <end position="630"/>
    </location>
</feature>
<name>A0A0L0FPR3_9EUKA</name>
<feature type="compositionally biased region" description="Low complexity" evidence="7">
    <location>
        <begin position="461"/>
        <end position="494"/>
    </location>
</feature>
<dbReference type="NCBIfam" id="TIGR01628">
    <property type="entry name" value="PABP-1234"/>
    <property type="match status" value="1"/>
</dbReference>
<feature type="domain" description="RRM" evidence="8">
    <location>
        <begin position="106"/>
        <end position="178"/>
    </location>
</feature>
<dbReference type="InterPro" id="IPR000504">
    <property type="entry name" value="RRM_dom"/>
</dbReference>
<evidence type="ECO:0000256" key="4">
    <source>
        <dbReference type="PROSITE-ProRule" id="PRU00176"/>
    </source>
</evidence>
<dbReference type="SUPFAM" id="SSF63570">
    <property type="entry name" value="PABC (PABP) domain"/>
    <property type="match status" value="1"/>
</dbReference>
<dbReference type="STRING" id="667725.A0A0L0FPR3"/>
<evidence type="ECO:0000259" key="8">
    <source>
        <dbReference type="PROSITE" id="PS50102"/>
    </source>
</evidence>
<feature type="domain" description="RRM" evidence="8">
    <location>
        <begin position="302"/>
        <end position="379"/>
    </location>
</feature>
<keyword evidence="6" id="KW-0175">Coiled coil</keyword>
<dbReference type="GO" id="GO:0005737">
    <property type="term" value="C:cytoplasm"/>
    <property type="evidence" value="ECO:0007669"/>
    <property type="project" value="UniProtKB-SubCell"/>
</dbReference>
<feature type="domain" description="RRM" evidence="8">
    <location>
        <begin position="199"/>
        <end position="276"/>
    </location>
</feature>
<protein>
    <recommendedName>
        <fullName evidence="5">Polyadenylate-binding protein</fullName>
        <shortName evidence="5">PABP</shortName>
    </recommendedName>
</protein>
<dbReference type="FunFam" id="3.30.70.330:FF:000234">
    <property type="entry name" value="Polyadenylate-binding protein 5"/>
    <property type="match status" value="1"/>
</dbReference>
<dbReference type="FunFam" id="1.10.1900.10:FF:000004">
    <property type="entry name" value="Polyadenylate-binding protein"/>
    <property type="match status" value="1"/>
</dbReference>
<dbReference type="Gene3D" id="3.30.70.330">
    <property type="match status" value="4"/>
</dbReference>
<dbReference type="FunFam" id="3.30.70.330:FF:000091">
    <property type="entry name" value="Polyadenylate-binding protein"/>
    <property type="match status" value="1"/>
</dbReference>
<keyword evidence="11" id="KW-1185">Reference proteome</keyword>
<dbReference type="RefSeq" id="XP_014152694.1">
    <property type="nucleotide sequence ID" value="XM_014297219.1"/>
</dbReference>
<dbReference type="CDD" id="cd12378">
    <property type="entry name" value="RRM1_I_PABPs"/>
    <property type="match status" value="1"/>
</dbReference>
<evidence type="ECO:0000256" key="3">
    <source>
        <dbReference type="ARBA" id="ARBA00022884"/>
    </source>
</evidence>
<evidence type="ECO:0000313" key="10">
    <source>
        <dbReference type="EMBL" id="KNC78792.1"/>
    </source>
</evidence>
<dbReference type="InterPro" id="IPR006515">
    <property type="entry name" value="PABP_1234"/>
</dbReference>
<dbReference type="Pfam" id="PF00076">
    <property type="entry name" value="RRM_1"/>
    <property type="match status" value="4"/>
</dbReference>
<feature type="domain" description="RRM" evidence="8">
    <location>
        <begin position="18"/>
        <end position="96"/>
    </location>
</feature>